<evidence type="ECO:0000313" key="5">
    <source>
        <dbReference type="Proteomes" id="UP000051952"/>
    </source>
</evidence>
<accession>A0A0S4KN98</accession>
<reference evidence="5" key="1">
    <citation type="submission" date="2015-09" db="EMBL/GenBank/DDBJ databases">
        <authorList>
            <consortium name="Pathogen Informatics"/>
        </authorList>
    </citation>
    <scope>NUCLEOTIDE SEQUENCE [LARGE SCALE GENOMIC DNA]</scope>
    <source>
        <strain evidence="5">Lake Konstanz</strain>
    </source>
</reference>
<dbReference type="VEuPathDB" id="TriTrypDB:BSAL_02000"/>
<dbReference type="OrthoDB" id="448087at2759"/>
<organism evidence="4 5">
    <name type="scientific">Bodo saltans</name>
    <name type="common">Flagellated protozoan</name>
    <dbReference type="NCBI Taxonomy" id="75058"/>
    <lineage>
        <taxon>Eukaryota</taxon>
        <taxon>Discoba</taxon>
        <taxon>Euglenozoa</taxon>
        <taxon>Kinetoplastea</taxon>
        <taxon>Metakinetoplastina</taxon>
        <taxon>Eubodonida</taxon>
        <taxon>Bodonidae</taxon>
        <taxon>Bodo</taxon>
    </lineage>
</organism>
<protein>
    <submittedName>
        <fullName evidence="4">Uncharacterized protein</fullName>
    </submittedName>
</protein>
<keyword evidence="5" id="KW-1185">Reference proteome</keyword>
<name>A0A0S4KN98_BODSA</name>
<dbReference type="InterPro" id="IPR039902">
    <property type="entry name" value="CCDC148/CCDC112"/>
</dbReference>
<evidence type="ECO:0000256" key="2">
    <source>
        <dbReference type="SAM" id="Coils"/>
    </source>
</evidence>
<dbReference type="PANTHER" id="PTHR21549:SF1">
    <property type="entry name" value="COILED-COIL DOMAIN-CONTAINING PROTEIN 148"/>
    <property type="match status" value="1"/>
</dbReference>
<keyword evidence="1 2" id="KW-0175">Coiled coil</keyword>
<evidence type="ECO:0000256" key="1">
    <source>
        <dbReference type="ARBA" id="ARBA00023054"/>
    </source>
</evidence>
<dbReference type="Proteomes" id="UP000051952">
    <property type="component" value="Unassembled WGS sequence"/>
</dbReference>
<gene>
    <name evidence="4" type="ORF">BSAL_02000</name>
</gene>
<feature type="region of interest" description="Disordered" evidence="3">
    <location>
        <begin position="1"/>
        <end position="27"/>
    </location>
</feature>
<dbReference type="AlphaFoldDB" id="A0A0S4KN98"/>
<dbReference type="EMBL" id="CYKH01001743">
    <property type="protein sequence ID" value="CUI15012.1"/>
    <property type="molecule type" value="Genomic_DNA"/>
</dbReference>
<dbReference type="PANTHER" id="PTHR21549">
    <property type="entry name" value="MUTATED IN BLADDER CANCER 1"/>
    <property type="match status" value="1"/>
</dbReference>
<evidence type="ECO:0000256" key="3">
    <source>
        <dbReference type="SAM" id="MobiDB-lite"/>
    </source>
</evidence>
<feature type="coiled-coil region" evidence="2">
    <location>
        <begin position="448"/>
        <end position="522"/>
    </location>
</feature>
<dbReference type="OMA" id="WEANDHY"/>
<evidence type="ECO:0000313" key="4">
    <source>
        <dbReference type="EMBL" id="CUI15012.1"/>
    </source>
</evidence>
<proteinExistence type="predicted"/>
<feature type="compositionally biased region" description="Polar residues" evidence="3">
    <location>
        <begin position="1"/>
        <end position="14"/>
    </location>
</feature>
<sequence length="668" mass="75577">MSNVRRLLTKSTSAPPTTTRPRLQLPNHGSTEEQLLAIQQQHERTQQHDDKLKQFNSRVKAQKVESKNERHKSQWLNERNILFEEREKAQCEVDGMWMELDRLFPISASTSGELDDKSDVPIRVAVKTLRMEYQNDRSATMDTSRAVLTSVLGLRARMTTHDALKHAHVEQQLSAKAQKEVQKQQTDLQESLVHLKKCLEEERSDLAQLIQQEVGSSTTVARDGMEKMLSQLKPIIAVGDSELFEGDLFDGSAATGSTRNLDDCEVQAEASIEEIRNRCPHATSDALGLFRGSISSLIEQAKDKMRNSELTMSTRSLSSAASSYIEDEDSRLRIEMLIRSYDPARNRSMFGKTREELFERLVHDLPDVFPNVKAARETVVKLERDRAHRREQRLLIGQLRENVTRLIRCLEEVATAEEGIFIMDAEFSKQQRFDEAAKATRHKELEAMRILHDERMALKDAADAQEREAVKALEDAKKEKLQAEYDARVAELARHHQEKVEAEQRQREANDAIQALANEEKAATALHNQQRVEARRQASAARMDDLRLQKLLADEEVARKKAAFDAFFASVEASTGVARDRDRAMQATVASGQEARSGYVGALEAATLKPTGFMTERLLKDPRFKIHQALVAANLHHTAYARHVIGSSDFHRVAASMIPSAQNTLAHR</sequence>